<keyword evidence="2" id="KW-1185">Reference proteome</keyword>
<reference evidence="1 2" key="1">
    <citation type="submission" date="2020-10" db="EMBL/GenBank/DDBJ databases">
        <authorList>
            <person name="Castelo-Branco R."/>
            <person name="Eusebio N."/>
            <person name="Adriana R."/>
            <person name="Vieira A."/>
            <person name="Brugerolle De Fraissinette N."/>
            <person name="Rezende De Castro R."/>
            <person name="Schneider M.P."/>
            <person name="Vasconcelos V."/>
            <person name="Leao P.N."/>
        </authorList>
    </citation>
    <scope>NUCLEOTIDE SEQUENCE [LARGE SCALE GENOMIC DNA]</scope>
    <source>
        <strain evidence="1 2">LEGE 00031</strain>
    </source>
</reference>
<proteinExistence type="predicted"/>
<organism evidence="1 2">
    <name type="scientific">Synechocystis salina LEGE 00031</name>
    <dbReference type="NCBI Taxonomy" id="1828736"/>
    <lineage>
        <taxon>Bacteria</taxon>
        <taxon>Bacillati</taxon>
        <taxon>Cyanobacteriota</taxon>
        <taxon>Cyanophyceae</taxon>
        <taxon>Synechococcales</taxon>
        <taxon>Merismopediaceae</taxon>
        <taxon>Synechocystis</taxon>
    </lineage>
</organism>
<dbReference type="RefSeq" id="WP_194021210.1">
    <property type="nucleotide sequence ID" value="NZ_JADEVV010000081.1"/>
</dbReference>
<dbReference type="Proteomes" id="UP000658720">
    <property type="component" value="Unassembled WGS sequence"/>
</dbReference>
<comment type="caution">
    <text evidence="1">The sequence shown here is derived from an EMBL/GenBank/DDBJ whole genome shotgun (WGS) entry which is preliminary data.</text>
</comment>
<sequence length="141" mass="15236">MQLLTATLTENPKAITTKYGEKCVADALTETGETVAVWRPANDPILMKFRQGDRVSLARDSKGKISLIDNAPTTSTIAPAPTQTTGINPDTKRAIAAYVEEQTKLLGFCLSQASTIQGIQPEDVRATATTLYIQTIKHFGL</sequence>
<name>A0ABR9VWF1_9SYNC</name>
<evidence type="ECO:0000313" key="2">
    <source>
        <dbReference type="Proteomes" id="UP000658720"/>
    </source>
</evidence>
<protein>
    <submittedName>
        <fullName evidence="1">Uncharacterized protein</fullName>
    </submittedName>
</protein>
<dbReference type="EMBL" id="JADEVV010000081">
    <property type="protein sequence ID" value="MBE9255685.1"/>
    <property type="molecule type" value="Genomic_DNA"/>
</dbReference>
<evidence type="ECO:0000313" key="1">
    <source>
        <dbReference type="EMBL" id="MBE9255685.1"/>
    </source>
</evidence>
<accession>A0ABR9VWF1</accession>
<gene>
    <name evidence="1" type="ORF">IQ217_17980</name>
</gene>